<evidence type="ECO:0000256" key="3">
    <source>
        <dbReference type="ARBA" id="ARBA00022741"/>
    </source>
</evidence>
<dbReference type="RefSeq" id="WP_015300255.1">
    <property type="nucleotide sequence ID" value="NC_019964.1"/>
</dbReference>
<dbReference type="SUPFAM" id="SSF53448">
    <property type="entry name" value="Nucleotide-diphospho-sugar transferases"/>
    <property type="match status" value="1"/>
</dbReference>
<dbReference type="EC" id="2.7.7.68" evidence="5"/>
<sequence length="214" mass="22674">MQVIVPFAADAPKTRLSSTFSAAERRQFAGAMVRDVVDAVAKTGHDPHVLATGPVSVDVPVTVDERSLDAAVNELLESHFDAAGDDEPIAVVMADLALATAPSLDRLFETNGDVVFAPGRGGGTNAFVTRHPDFRVDYHGTSYLDHRAIASSVGASVGVVDSFRLATDVDEPADLVEVLCHGDGRTREFLVEAGFELVTADEGRVTVTRTDRVG</sequence>
<evidence type="ECO:0000256" key="5">
    <source>
        <dbReference type="HAMAP-Rule" id="MF_02114"/>
    </source>
</evidence>
<accession>L0I7M9</accession>
<dbReference type="KEGG" id="hru:Halru_0971"/>
<dbReference type="eggNOG" id="arCOG04472">
    <property type="taxonomic scope" value="Archaea"/>
</dbReference>
<dbReference type="AlphaFoldDB" id="L0I7M9"/>
<evidence type="ECO:0000256" key="1">
    <source>
        <dbReference type="ARBA" id="ARBA00022679"/>
    </source>
</evidence>
<evidence type="ECO:0000256" key="2">
    <source>
        <dbReference type="ARBA" id="ARBA00022695"/>
    </source>
</evidence>
<comment type="pathway">
    <text evidence="5">Cofactor biosynthesis; coenzyme F420 biosynthesis.</text>
</comment>
<evidence type="ECO:0000313" key="6">
    <source>
        <dbReference type="EMBL" id="AGB15590.1"/>
    </source>
</evidence>
<keyword evidence="1 5" id="KW-0808">Transferase</keyword>
<proteinExistence type="inferred from homology"/>
<dbReference type="HOGENOM" id="CLU_076569_2_0_2"/>
<evidence type="ECO:0000256" key="4">
    <source>
        <dbReference type="ARBA" id="ARBA00023134"/>
    </source>
</evidence>
<dbReference type="Gene3D" id="3.90.550.10">
    <property type="entry name" value="Spore Coat Polysaccharide Biosynthesis Protein SpsA, Chain A"/>
    <property type="match status" value="1"/>
</dbReference>
<comment type="similarity">
    <text evidence="5">Belongs to the CofC family.</text>
</comment>
<dbReference type="GO" id="GO:0052645">
    <property type="term" value="P:F420-0 metabolic process"/>
    <property type="evidence" value="ECO:0007669"/>
    <property type="project" value="UniProtKB-UniRule"/>
</dbReference>
<dbReference type="Pfam" id="PF01983">
    <property type="entry name" value="CofC"/>
    <property type="match status" value="1"/>
</dbReference>
<keyword evidence="2 5" id="KW-0548">Nucleotidyltransferase</keyword>
<dbReference type="EMBL" id="CP003050">
    <property type="protein sequence ID" value="AGB15590.1"/>
    <property type="molecule type" value="Genomic_DNA"/>
</dbReference>
<dbReference type="PANTHER" id="PTHR40392">
    <property type="entry name" value="2-PHOSPHO-L-LACTATE GUANYLYLTRANSFERASE"/>
    <property type="match status" value="1"/>
</dbReference>
<dbReference type="HAMAP" id="MF_02114">
    <property type="entry name" value="CofC"/>
    <property type="match status" value="1"/>
</dbReference>
<comment type="function">
    <text evidence="5">Guanylyltransferase that catalyzes the activation of (2S)-2-phospholactate (2-PL) as (2S)-lactyl-2-diphospho-5'-guanosine, via the condensation of 2-PL with GTP. It is involved in the biosynthesis of coenzyme F420, a hydride carrier cofactor.</text>
</comment>
<dbReference type="UniPathway" id="UPA00071"/>
<organism evidence="6 7">
    <name type="scientific">Halovivax ruber (strain DSM 18193 / JCM 13892 / XH-70)</name>
    <dbReference type="NCBI Taxonomy" id="797302"/>
    <lineage>
        <taxon>Archaea</taxon>
        <taxon>Methanobacteriati</taxon>
        <taxon>Methanobacteriota</taxon>
        <taxon>Stenosarchaea group</taxon>
        <taxon>Halobacteria</taxon>
        <taxon>Halobacteriales</taxon>
        <taxon>Natrialbaceae</taxon>
        <taxon>Halovivax</taxon>
    </lineage>
</organism>
<dbReference type="InterPro" id="IPR029044">
    <property type="entry name" value="Nucleotide-diphossugar_trans"/>
</dbReference>
<dbReference type="Gene3D" id="6.10.140.50">
    <property type="match status" value="1"/>
</dbReference>
<dbReference type="InterPro" id="IPR002835">
    <property type="entry name" value="CofC"/>
</dbReference>
<keyword evidence="7" id="KW-1185">Reference proteome</keyword>
<dbReference type="GO" id="GO:0043814">
    <property type="term" value="F:phospholactate guanylyltransferase activity"/>
    <property type="evidence" value="ECO:0007669"/>
    <property type="project" value="UniProtKB-EC"/>
</dbReference>
<dbReference type="GeneID" id="14375225"/>
<protein>
    <recommendedName>
        <fullName evidence="5">2-phospho-L-lactate guanylyltransferase</fullName>
        <shortName evidence="5">LP guanylyltransferase</shortName>
        <ecNumber evidence="5">2.7.7.68</ecNumber>
    </recommendedName>
</protein>
<name>L0I7M9_HALRX</name>
<dbReference type="GO" id="GO:0005525">
    <property type="term" value="F:GTP binding"/>
    <property type="evidence" value="ECO:0007669"/>
    <property type="project" value="UniProtKB-KW"/>
</dbReference>
<reference evidence="6" key="1">
    <citation type="submission" date="2011-09" db="EMBL/GenBank/DDBJ databases">
        <title>Complete sequence of Halovivax ruber XH-70.</title>
        <authorList>
            <consortium name="US DOE Joint Genome Institute"/>
            <person name="Lucas S."/>
            <person name="Han J."/>
            <person name="Lapidus A."/>
            <person name="Cheng J.-F."/>
            <person name="Goodwin L."/>
            <person name="Pitluck S."/>
            <person name="Peters L."/>
            <person name="Mikhailova N."/>
            <person name="Davenport K."/>
            <person name="Detter J.C."/>
            <person name="Han C."/>
            <person name="Tapia R."/>
            <person name="Land M."/>
            <person name="Hauser L."/>
            <person name="Kyrpides N."/>
            <person name="Ivanova N."/>
            <person name="Pagani I."/>
            <person name="Sproer C."/>
            <person name="Anderson I."/>
            <person name="Woyke T."/>
        </authorList>
    </citation>
    <scope>NUCLEOTIDE SEQUENCE</scope>
    <source>
        <strain evidence="6">XH-70</strain>
    </source>
</reference>
<evidence type="ECO:0000313" key="7">
    <source>
        <dbReference type="Proteomes" id="UP000010846"/>
    </source>
</evidence>
<dbReference type="PANTHER" id="PTHR40392:SF1">
    <property type="entry name" value="2-PHOSPHO-L-LACTATE GUANYLYLTRANSFERASE"/>
    <property type="match status" value="1"/>
</dbReference>
<keyword evidence="3 5" id="KW-0547">Nucleotide-binding</keyword>
<dbReference type="Proteomes" id="UP000010846">
    <property type="component" value="Chromosome"/>
</dbReference>
<comment type="subunit">
    <text evidence="5">Homodimer.</text>
</comment>
<dbReference type="OrthoDB" id="11179at2157"/>
<dbReference type="NCBIfam" id="TIGR03552">
    <property type="entry name" value="F420_cofC"/>
    <property type="match status" value="1"/>
</dbReference>
<keyword evidence="4 5" id="KW-0342">GTP-binding</keyword>
<gene>
    <name evidence="5" type="primary">cofC</name>
    <name evidence="6" type="ordered locus">Halru_0971</name>
</gene>
<comment type="catalytic activity">
    <reaction evidence="5">
        <text>(2S)-2-phospholactate + GTP + H(+) = (2S)-lactyl-2-diphospho-5'-guanosine + diphosphate</text>
        <dbReference type="Rhea" id="RHEA:63424"/>
        <dbReference type="ChEBI" id="CHEBI:15378"/>
        <dbReference type="ChEBI" id="CHEBI:33019"/>
        <dbReference type="ChEBI" id="CHEBI:37565"/>
        <dbReference type="ChEBI" id="CHEBI:59435"/>
        <dbReference type="ChEBI" id="CHEBI:59906"/>
        <dbReference type="EC" id="2.7.7.68"/>
    </reaction>
</comment>
<dbReference type="STRING" id="797302.Halru_0971"/>